<proteinExistence type="predicted"/>
<gene>
    <name evidence="1" type="ordered locus">Tpen_0350</name>
</gene>
<reference evidence="2" key="1">
    <citation type="journal article" date="2008" name="J. Bacteriol.">
        <title>Genome sequence of Thermofilum pendens reveals an exceptional loss of biosynthetic pathways without genome reduction.</title>
        <authorList>
            <person name="Anderson I."/>
            <person name="Rodriguez J."/>
            <person name="Susanti D."/>
            <person name="Porat I."/>
            <person name="Reich C."/>
            <person name="Ulrich L.E."/>
            <person name="Elkins J.G."/>
            <person name="Mavromatis K."/>
            <person name="Lykidis A."/>
            <person name="Kim E."/>
            <person name="Thompson L.S."/>
            <person name="Nolan M."/>
            <person name="Land M."/>
            <person name="Copeland A."/>
            <person name="Lapidus A."/>
            <person name="Lucas S."/>
            <person name="Detter C."/>
            <person name="Zhulin I.B."/>
            <person name="Olsen G.J."/>
            <person name="Whitman W."/>
            <person name="Mukhopadhyay B."/>
            <person name="Bristow J."/>
            <person name="Kyrpides N."/>
        </authorList>
    </citation>
    <scope>NUCLEOTIDE SEQUENCE [LARGE SCALE GENOMIC DNA]</scope>
    <source>
        <strain evidence="2">DSM 2475 / Hrk 5</strain>
    </source>
</reference>
<dbReference type="Gene3D" id="2.40.50.140">
    <property type="entry name" value="Nucleic acid-binding proteins"/>
    <property type="match status" value="1"/>
</dbReference>
<dbReference type="HOGENOM" id="CLU_150448_0_0_2"/>
<dbReference type="KEGG" id="tpe:Tpen_0350"/>
<keyword evidence="2" id="KW-1185">Reference proteome</keyword>
<accession>A1RX29</accession>
<sequence length="143" mass="15752">MQLLCSCSYAFPFPVHAKYLRRNVMARLMRGVVRSVGRLGYALVERVGIAGDGVEVEVEIPVRVLREAGLGLREGVEVVFEVAREAGSIDEWSVVMQGEVYLKKEGESAVYASLGGLQLVVKSPKIYNEFNVGDKVYFKLAPA</sequence>
<evidence type="ECO:0000313" key="1">
    <source>
        <dbReference type="EMBL" id="ABL77759.1"/>
    </source>
</evidence>
<dbReference type="InterPro" id="IPR012340">
    <property type="entry name" value="NA-bd_OB-fold"/>
</dbReference>
<dbReference type="Proteomes" id="UP000000641">
    <property type="component" value="Chromosome"/>
</dbReference>
<protein>
    <submittedName>
        <fullName evidence="1">Uncharacterized protein</fullName>
    </submittedName>
</protein>
<name>A1RX29_THEPD</name>
<dbReference type="AlphaFoldDB" id="A1RX29"/>
<dbReference type="EMBL" id="CP000505">
    <property type="protein sequence ID" value="ABL77759.1"/>
    <property type="molecule type" value="Genomic_DNA"/>
</dbReference>
<dbReference type="EnsemblBacteria" id="ABL77759">
    <property type="protein sequence ID" value="ABL77759"/>
    <property type="gene ID" value="Tpen_0350"/>
</dbReference>
<dbReference type="STRING" id="368408.Tpen_0350"/>
<organism evidence="1 2">
    <name type="scientific">Thermofilum pendens (strain DSM 2475 / Hrk 5)</name>
    <dbReference type="NCBI Taxonomy" id="368408"/>
    <lineage>
        <taxon>Archaea</taxon>
        <taxon>Thermoproteota</taxon>
        <taxon>Thermoprotei</taxon>
        <taxon>Thermofilales</taxon>
        <taxon>Thermofilaceae</taxon>
        <taxon>Thermofilum</taxon>
    </lineage>
</organism>
<evidence type="ECO:0000313" key="2">
    <source>
        <dbReference type="Proteomes" id="UP000000641"/>
    </source>
</evidence>
<dbReference type="eggNOG" id="arCOG04271">
    <property type="taxonomic scope" value="Archaea"/>
</dbReference>